<feature type="non-terminal residue" evidence="2">
    <location>
        <position position="191"/>
    </location>
</feature>
<evidence type="ECO:0000313" key="2">
    <source>
        <dbReference type="EMBL" id="RDW22874.1"/>
    </source>
</evidence>
<organism evidence="2 3">
    <name type="scientific">Yarrowia lipolytica</name>
    <name type="common">Candida lipolytica</name>
    <dbReference type="NCBI Taxonomy" id="4952"/>
    <lineage>
        <taxon>Eukaryota</taxon>
        <taxon>Fungi</taxon>
        <taxon>Dikarya</taxon>
        <taxon>Ascomycota</taxon>
        <taxon>Saccharomycotina</taxon>
        <taxon>Dipodascomycetes</taxon>
        <taxon>Dipodascales</taxon>
        <taxon>Dipodascales incertae sedis</taxon>
        <taxon>Yarrowia</taxon>
    </lineage>
</organism>
<sequence length="191" mass="20921">MNLPQNMHVKLQRAPTNPVRVKSESSFSRKGHAMVKPRPPPNPDLLALCKIPFPPSAFLVPLLYPPPSISIIVDVSAIARSGFKLRRSVEPADWLNAECEKEGRALSTPWVATRRLKEPPKAAQDKPDATVAMSHHGALAWRHPKLWLALYPAQSNTISAPNSDGYCVMTAGSERIYIGDETSLPASIETA</sequence>
<dbReference type="EMBL" id="KZ859140">
    <property type="protein sequence ID" value="RDW22874.1"/>
    <property type="molecule type" value="Genomic_DNA"/>
</dbReference>
<name>A0A371BXX0_YARLL</name>
<accession>A0A371BXX0</accession>
<feature type="region of interest" description="Disordered" evidence="1">
    <location>
        <begin position="13"/>
        <end position="37"/>
    </location>
</feature>
<dbReference type="VEuPathDB" id="FungiDB:YALI0_A12199g"/>
<dbReference type="AlphaFoldDB" id="A0A371BXX0"/>
<evidence type="ECO:0000313" key="3">
    <source>
        <dbReference type="Proteomes" id="UP000256601"/>
    </source>
</evidence>
<reference evidence="2 3" key="1">
    <citation type="submission" date="2018-07" db="EMBL/GenBank/DDBJ databases">
        <title>Draft Genome Assemblies for Five Robust Yarrowia lipolytica Strains Exhibiting High Lipid Production and Pentose Sugar Utilization and Sugar Alcohol Secretion from Undetoxified Lignocellulosic Biomass Hydrolysates.</title>
        <authorList>
            <consortium name="DOE Joint Genome Institute"/>
            <person name="Walker C."/>
            <person name="Ryu S."/>
            <person name="Na H."/>
            <person name="Zane M."/>
            <person name="LaButti K."/>
            <person name="Lipzen A."/>
            <person name="Haridas S."/>
            <person name="Barry K."/>
            <person name="Grigoriev I.V."/>
            <person name="Quarterman J."/>
            <person name="Slininger P."/>
            <person name="Dien B."/>
            <person name="Trinh C.T."/>
        </authorList>
    </citation>
    <scope>NUCLEOTIDE SEQUENCE [LARGE SCALE GENOMIC DNA]</scope>
    <source>
        <strain evidence="2 3">YB392</strain>
    </source>
</reference>
<dbReference type="Proteomes" id="UP000256601">
    <property type="component" value="Unassembled WGS sequence"/>
</dbReference>
<gene>
    <name evidence="2" type="ORF">B0I71DRAFT_169322</name>
</gene>
<protein>
    <submittedName>
        <fullName evidence="2">Uncharacterized protein</fullName>
    </submittedName>
</protein>
<proteinExistence type="predicted"/>
<evidence type="ECO:0000256" key="1">
    <source>
        <dbReference type="SAM" id="MobiDB-lite"/>
    </source>
</evidence>
<dbReference type="VEuPathDB" id="FungiDB:YALI1_A12445g"/>